<evidence type="ECO:0000259" key="3">
    <source>
        <dbReference type="SMART" id="SM00093"/>
    </source>
</evidence>
<reference evidence="4 5" key="3">
    <citation type="submission" date="2019-11" db="EMBL/GenBank/DDBJ databases">
        <title>A de novo genome assembly of a pear dwarfing rootstock.</title>
        <authorList>
            <person name="Wang F."/>
            <person name="Wang J."/>
            <person name="Li S."/>
            <person name="Zhang Y."/>
            <person name="Fang M."/>
            <person name="Ma L."/>
            <person name="Zhao Y."/>
            <person name="Jiang S."/>
        </authorList>
    </citation>
    <scope>NUCLEOTIDE SEQUENCE [LARGE SCALE GENOMIC DNA]</scope>
    <source>
        <strain evidence="4">S2</strain>
        <tissue evidence="4">Leaf</tissue>
    </source>
</reference>
<dbReference type="PANTHER" id="PTHR11461">
    <property type="entry name" value="SERINE PROTEASE INHIBITOR, SERPIN"/>
    <property type="match status" value="1"/>
</dbReference>
<dbReference type="SUPFAM" id="SSF56574">
    <property type="entry name" value="Serpins"/>
    <property type="match status" value="1"/>
</dbReference>
<dbReference type="AlphaFoldDB" id="A0A5N5HPB1"/>
<feature type="domain" description="Serpin" evidence="3">
    <location>
        <begin position="1"/>
        <end position="201"/>
    </location>
</feature>
<gene>
    <name evidence="4" type="ORF">D8674_020988</name>
</gene>
<dbReference type="PANTHER" id="PTHR11461:SF211">
    <property type="entry name" value="GH10112P-RELATED"/>
    <property type="match status" value="1"/>
</dbReference>
<dbReference type="Gene3D" id="3.30.497.10">
    <property type="entry name" value="Antithrombin, subunit I, domain 2"/>
    <property type="match status" value="1"/>
</dbReference>
<evidence type="ECO:0000313" key="4">
    <source>
        <dbReference type="EMBL" id="KAB2627370.1"/>
    </source>
</evidence>
<dbReference type="PROSITE" id="PS00284">
    <property type="entry name" value="SERPIN"/>
    <property type="match status" value="1"/>
</dbReference>
<sequence length="204" mass="23083">MYLKKTISNLTDVALRITKQLLTTEGKGKNMTEEREFRLLDGSTVEAPFMIESYGWHYVKAFDGFKVSKLPYKQGKDKERRFSTYFLLPNSRNGLPDLVKRVCSEPDFLDCHLPEIQPSEVLMKLGLVLPFDGNGDFSEIVESGIGDAEIIHKSVIEVDEGGTKAAAVSTFHYFVADHPFMFFIREEITGTVLFIGHVLNPLEE</sequence>
<comment type="caution">
    <text evidence="4">The sequence shown here is derived from an EMBL/GenBank/DDBJ whole genome shotgun (WGS) entry which is preliminary data.</text>
</comment>
<dbReference type="InterPro" id="IPR023795">
    <property type="entry name" value="Serpin_CS"/>
</dbReference>
<dbReference type="SMART" id="SM00093">
    <property type="entry name" value="SERPIN"/>
    <property type="match status" value="1"/>
</dbReference>
<dbReference type="GO" id="GO:0005615">
    <property type="term" value="C:extracellular space"/>
    <property type="evidence" value="ECO:0007669"/>
    <property type="project" value="InterPro"/>
</dbReference>
<evidence type="ECO:0000256" key="2">
    <source>
        <dbReference type="RuleBase" id="RU000411"/>
    </source>
</evidence>
<keyword evidence="5" id="KW-1185">Reference proteome</keyword>
<dbReference type="InterPro" id="IPR036186">
    <property type="entry name" value="Serpin_sf"/>
</dbReference>
<dbReference type="InterPro" id="IPR023796">
    <property type="entry name" value="Serpin_dom"/>
</dbReference>
<organism evidence="4 5">
    <name type="scientific">Pyrus ussuriensis x Pyrus communis</name>
    <dbReference type="NCBI Taxonomy" id="2448454"/>
    <lineage>
        <taxon>Eukaryota</taxon>
        <taxon>Viridiplantae</taxon>
        <taxon>Streptophyta</taxon>
        <taxon>Embryophyta</taxon>
        <taxon>Tracheophyta</taxon>
        <taxon>Spermatophyta</taxon>
        <taxon>Magnoliopsida</taxon>
        <taxon>eudicotyledons</taxon>
        <taxon>Gunneridae</taxon>
        <taxon>Pentapetalae</taxon>
        <taxon>rosids</taxon>
        <taxon>fabids</taxon>
        <taxon>Rosales</taxon>
        <taxon>Rosaceae</taxon>
        <taxon>Amygdaloideae</taxon>
        <taxon>Maleae</taxon>
        <taxon>Pyrus</taxon>
    </lineage>
</organism>
<reference evidence="4 5" key="1">
    <citation type="submission" date="2019-09" db="EMBL/GenBank/DDBJ databases">
        <authorList>
            <person name="Ou C."/>
        </authorList>
    </citation>
    <scope>NUCLEOTIDE SEQUENCE [LARGE SCALE GENOMIC DNA]</scope>
    <source>
        <strain evidence="4">S2</strain>
        <tissue evidence="4">Leaf</tissue>
    </source>
</reference>
<dbReference type="EMBL" id="SMOL01000157">
    <property type="protein sequence ID" value="KAB2627370.1"/>
    <property type="molecule type" value="Genomic_DNA"/>
</dbReference>
<dbReference type="Gene3D" id="2.30.39.10">
    <property type="entry name" value="Alpha-1-antitrypsin, domain 1"/>
    <property type="match status" value="1"/>
</dbReference>
<dbReference type="InterPro" id="IPR000215">
    <property type="entry name" value="Serpin_fam"/>
</dbReference>
<name>A0A5N5HPB1_9ROSA</name>
<proteinExistence type="inferred from homology"/>
<evidence type="ECO:0000256" key="1">
    <source>
        <dbReference type="ARBA" id="ARBA00009500"/>
    </source>
</evidence>
<dbReference type="InterPro" id="IPR042185">
    <property type="entry name" value="Serpin_sf_2"/>
</dbReference>
<dbReference type="Proteomes" id="UP000327157">
    <property type="component" value="Chromosome 2"/>
</dbReference>
<dbReference type="InterPro" id="IPR042178">
    <property type="entry name" value="Serpin_sf_1"/>
</dbReference>
<protein>
    <submittedName>
        <fullName evidence="4">Serpin-ZX-like</fullName>
    </submittedName>
</protein>
<dbReference type="Pfam" id="PF00079">
    <property type="entry name" value="Serpin"/>
    <property type="match status" value="1"/>
</dbReference>
<comment type="similarity">
    <text evidence="1 2">Belongs to the serpin family.</text>
</comment>
<reference evidence="5" key="2">
    <citation type="submission" date="2019-10" db="EMBL/GenBank/DDBJ databases">
        <title>A de novo genome assembly of a pear dwarfing rootstock.</title>
        <authorList>
            <person name="Wang F."/>
            <person name="Wang J."/>
            <person name="Li S."/>
            <person name="Zhang Y."/>
            <person name="Fang M."/>
            <person name="Ma L."/>
            <person name="Zhao Y."/>
            <person name="Jiang S."/>
        </authorList>
    </citation>
    <scope>NUCLEOTIDE SEQUENCE [LARGE SCALE GENOMIC DNA]</scope>
</reference>
<dbReference type="GO" id="GO:0004867">
    <property type="term" value="F:serine-type endopeptidase inhibitor activity"/>
    <property type="evidence" value="ECO:0007669"/>
    <property type="project" value="InterPro"/>
</dbReference>
<accession>A0A5N5HPB1</accession>
<dbReference type="OrthoDB" id="664427at2759"/>
<evidence type="ECO:0000313" key="5">
    <source>
        <dbReference type="Proteomes" id="UP000327157"/>
    </source>
</evidence>